<name>A0A5B0WCI7_RHITR</name>
<dbReference type="Gene3D" id="6.10.250.730">
    <property type="match status" value="1"/>
</dbReference>
<dbReference type="InterPro" id="IPR010385">
    <property type="entry name" value="DUF982"/>
</dbReference>
<dbReference type="RefSeq" id="WP_149633998.1">
    <property type="nucleotide sequence ID" value="NZ_VNIP01000004.1"/>
</dbReference>
<proteinExistence type="predicted"/>
<dbReference type="AlphaFoldDB" id="A0A5B0WCI7"/>
<evidence type="ECO:0000313" key="1">
    <source>
        <dbReference type="EMBL" id="KAA1183871.1"/>
    </source>
</evidence>
<dbReference type="Proteomes" id="UP000323608">
    <property type="component" value="Unassembled WGS sequence"/>
</dbReference>
<dbReference type="EMBL" id="VNIP01000004">
    <property type="protein sequence ID" value="KAA1183871.1"/>
    <property type="molecule type" value="Genomic_DNA"/>
</dbReference>
<protein>
    <submittedName>
        <fullName evidence="1">DUF982 domain-containing protein</fullName>
    </submittedName>
</protein>
<evidence type="ECO:0000313" key="2">
    <source>
        <dbReference type="Proteomes" id="UP000323608"/>
    </source>
</evidence>
<reference evidence="1 2" key="1">
    <citation type="submission" date="2019-07" db="EMBL/GenBank/DDBJ databases">
        <title>The Draft Genome Sequence of Rhizobium tropici SARCC-755 Associated with Superior Nodulation on Pigeonpea (Cajanus cajan (L.) Millsp.).</title>
        <authorList>
            <person name="Bopape F.L."/>
            <person name="Hassen A.I."/>
            <person name="Swanevelder Z.H."/>
            <person name="Gwata E.T."/>
        </authorList>
    </citation>
    <scope>NUCLEOTIDE SEQUENCE [LARGE SCALE GENOMIC DNA]</scope>
    <source>
        <strain evidence="1 2">SARCC-755</strain>
    </source>
</reference>
<gene>
    <name evidence="1" type="ORF">FP026_07570</name>
</gene>
<dbReference type="OrthoDB" id="8084653at2"/>
<comment type="caution">
    <text evidence="1">The sequence shown here is derived from an EMBL/GenBank/DDBJ whole genome shotgun (WGS) entry which is preliminary data.</text>
</comment>
<dbReference type="Pfam" id="PF06169">
    <property type="entry name" value="DUF982"/>
    <property type="match status" value="1"/>
</dbReference>
<accession>A0A5B0WCI7</accession>
<sequence>MLIHGTWQKPVSIELHRIGELRTINSSSEALDCLLADWPVEEDEAYEDALIICRAAIEGESSPEIARDAFIVAAYEAHIRMKLGYIERDFVSVAPPRPLF</sequence>
<organism evidence="1 2">
    <name type="scientific">Rhizobium tropici</name>
    <dbReference type="NCBI Taxonomy" id="398"/>
    <lineage>
        <taxon>Bacteria</taxon>
        <taxon>Pseudomonadati</taxon>
        <taxon>Pseudomonadota</taxon>
        <taxon>Alphaproteobacteria</taxon>
        <taxon>Hyphomicrobiales</taxon>
        <taxon>Rhizobiaceae</taxon>
        <taxon>Rhizobium/Agrobacterium group</taxon>
        <taxon>Rhizobium</taxon>
    </lineage>
</organism>